<reference evidence="11 12" key="1">
    <citation type="submission" date="2019-02" db="EMBL/GenBank/DDBJ databases">
        <title>Deep-cultivation of Planctomycetes and their phenomic and genomic characterization uncovers novel biology.</title>
        <authorList>
            <person name="Wiegand S."/>
            <person name="Jogler M."/>
            <person name="Boedeker C."/>
            <person name="Pinto D."/>
            <person name="Vollmers J."/>
            <person name="Rivas-Marin E."/>
            <person name="Kohn T."/>
            <person name="Peeters S.H."/>
            <person name="Heuer A."/>
            <person name="Rast P."/>
            <person name="Oberbeckmann S."/>
            <person name="Bunk B."/>
            <person name="Jeske O."/>
            <person name="Meyerdierks A."/>
            <person name="Storesund J.E."/>
            <person name="Kallscheuer N."/>
            <person name="Luecker S."/>
            <person name="Lage O.M."/>
            <person name="Pohl T."/>
            <person name="Merkel B.J."/>
            <person name="Hornburger P."/>
            <person name="Mueller R.-W."/>
            <person name="Bruemmer F."/>
            <person name="Labrenz M."/>
            <person name="Spormann A.M."/>
            <person name="Op Den Camp H."/>
            <person name="Overmann J."/>
            <person name="Amann R."/>
            <person name="Jetten M.S.M."/>
            <person name="Mascher T."/>
            <person name="Medema M.H."/>
            <person name="Devos D.P."/>
            <person name="Kaster A.-K."/>
            <person name="Ovreas L."/>
            <person name="Rohde M."/>
            <person name="Galperin M.Y."/>
            <person name="Jogler C."/>
        </authorList>
    </citation>
    <scope>NUCLEOTIDE SEQUENCE [LARGE SCALE GENOMIC DNA]</scope>
    <source>
        <strain evidence="11 12">Pan54</strain>
    </source>
</reference>
<dbReference type="RefSeq" id="WP_146504029.1">
    <property type="nucleotide sequence ID" value="NZ_SJPG01000001.1"/>
</dbReference>
<dbReference type="Pfam" id="PF00005">
    <property type="entry name" value="ABC_tran"/>
    <property type="match status" value="2"/>
</dbReference>
<dbReference type="InterPro" id="IPR003593">
    <property type="entry name" value="AAA+_ATPase"/>
</dbReference>
<keyword evidence="2" id="KW-0813">Transport</keyword>
<feature type="domain" description="ABC transporter" evidence="10">
    <location>
        <begin position="254"/>
        <end position="495"/>
    </location>
</feature>
<comment type="subcellular location">
    <subcellularLocation>
        <location evidence="1">Cell membrane</location>
        <topology evidence="1">Peripheral membrane protein</topology>
    </subcellularLocation>
</comment>
<dbReference type="CDD" id="cd03216">
    <property type="entry name" value="ABC_Carb_Monos_I"/>
    <property type="match status" value="1"/>
</dbReference>
<keyword evidence="8" id="KW-1278">Translocase</keyword>
<dbReference type="GO" id="GO:0005524">
    <property type="term" value="F:ATP binding"/>
    <property type="evidence" value="ECO:0007669"/>
    <property type="project" value="UniProtKB-KW"/>
</dbReference>
<accession>A0A5C5XHH2</accession>
<dbReference type="CDD" id="cd03215">
    <property type="entry name" value="ABC_Carb_Monos_II"/>
    <property type="match status" value="1"/>
</dbReference>
<sequence>MNSSTPPRLEVRGITKQFPGVIALQDVDLHVAPGEVLAVVGENGAGKSTLMKILAGVQTADAGQMLIEGTATEFQSVDDALDAGIALIHQELNLSDNLDAAANIFLGREPNVLGWIRRSQMEQEARHFLSQVGLEISPRTLVRDLAIGQQQLIEIAKALSINAKVLIMDEPTSSLSQRETETLMQVIDQLREQGVSILYISHRLAEIQRIADRVTVLRDGQNAGELQKAEITHAAMVSRMVGRDVSRFYQRSSHQPGDVVLKVQDFSTTAWPTHRNTVTVRKGEIVGLAGLVGAGRSEFLRAVFGVDRPLTGSLEIDGESIPLQNVRSGIAAGLALVPEDRKQQGLILEMSIRENASLASLSAHAKHGCFVDAAYERDVCEEFQKSLGIRMAGPTQLVGLLSGGNQQKVVLAKWLALKPKVLLLDEPTRGIDIGAKEEIYHLIDQLAKAGVAILFASSEMEEIIGISDRVLVMREGEIKGELTREQLSEQAVMALATQD</sequence>
<keyword evidence="12" id="KW-1185">Reference proteome</keyword>
<dbReference type="GO" id="GO:0016887">
    <property type="term" value="F:ATP hydrolysis activity"/>
    <property type="evidence" value="ECO:0007669"/>
    <property type="project" value="InterPro"/>
</dbReference>
<protein>
    <submittedName>
        <fullName evidence="11">Ribose import ATP-binding protein RbsA</fullName>
        <ecNumber evidence="11">3.6.3.17</ecNumber>
    </submittedName>
</protein>
<dbReference type="PANTHER" id="PTHR43790:SF3">
    <property type="entry name" value="D-ALLOSE IMPORT ATP-BINDING PROTEIN ALSA-RELATED"/>
    <property type="match status" value="1"/>
</dbReference>
<dbReference type="EC" id="3.6.3.17" evidence="11"/>
<dbReference type="InterPro" id="IPR003439">
    <property type="entry name" value="ABC_transporter-like_ATP-bd"/>
</dbReference>
<dbReference type="PROSITE" id="PS00211">
    <property type="entry name" value="ABC_TRANSPORTER_1"/>
    <property type="match status" value="1"/>
</dbReference>
<keyword evidence="7 11" id="KW-0067">ATP-binding</keyword>
<feature type="domain" description="ABC transporter" evidence="10">
    <location>
        <begin position="9"/>
        <end position="244"/>
    </location>
</feature>
<keyword evidence="9" id="KW-0472">Membrane</keyword>
<organism evidence="11 12">
    <name type="scientific">Rubinisphaera italica</name>
    <dbReference type="NCBI Taxonomy" id="2527969"/>
    <lineage>
        <taxon>Bacteria</taxon>
        <taxon>Pseudomonadati</taxon>
        <taxon>Planctomycetota</taxon>
        <taxon>Planctomycetia</taxon>
        <taxon>Planctomycetales</taxon>
        <taxon>Planctomycetaceae</taxon>
        <taxon>Rubinisphaera</taxon>
    </lineage>
</organism>
<name>A0A5C5XHH2_9PLAN</name>
<evidence type="ECO:0000259" key="10">
    <source>
        <dbReference type="PROSITE" id="PS50893"/>
    </source>
</evidence>
<dbReference type="SUPFAM" id="SSF52540">
    <property type="entry name" value="P-loop containing nucleoside triphosphate hydrolases"/>
    <property type="match status" value="2"/>
</dbReference>
<dbReference type="InterPro" id="IPR027417">
    <property type="entry name" value="P-loop_NTPase"/>
</dbReference>
<dbReference type="PROSITE" id="PS50893">
    <property type="entry name" value="ABC_TRANSPORTER_2"/>
    <property type="match status" value="2"/>
</dbReference>
<gene>
    <name evidence="11" type="primary">rbsA_1</name>
    <name evidence="11" type="ORF">Pan54_28780</name>
</gene>
<evidence type="ECO:0000256" key="9">
    <source>
        <dbReference type="ARBA" id="ARBA00023136"/>
    </source>
</evidence>
<keyword evidence="5" id="KW-0677">Repeat</keyword>
<evidence type="ECO:0000256" key="8">
    <source>
        <dbReference type="ARBA" id="ARBA00022967"/>
    </source>
</evidence>
<evidence type="ECO:0000256" key="5">
    <source>
        <dbReference type="ARBA" id="ARBA00022737"/>
    </source>
</evidence>
<evidence type="ECO:0000256" key="2">
    <source>
        <dbReference type="ARBA" id="ARBA00022448"/>
    </source>
</evidence>
<dbReference type="Proteomes" id="UP000316095">
    <property type="component" value="Unassembled WGS sequence"/>
</dbReference>
<evidence type="ECO:0000256" key="3">
    <source>
        <dbReference type="ARBA" id="ARBA00022475"/>
    </source>
</evidence>
<dbReference type="Gene3D" id="3.40.50.300">
    <property type="entry name" value="P-loop containing nucleotide triphosphate hydrolases"/>
    <property type="match status" value="2"/>
</dbReference>
<evidence type="ECO:0000313" key="12">
    <source>
        <dbReference type="Proteomes" id="UP000316095"/>
    </source>
</evidence>
<evidence type="ECO:0000256" key="1">
    <source>
        <dbReference type="ARBA" id="ARBA00004202"/>
    </source>
</evidence>
<dbReference type="PANTHER" id="PTHR43790">
    <property type="entry name" value="CARBOHYDRATE TRANSPORT ATP-BINDING PROTEIN MG119-RELATED"/>
    <property type="match status" value="1"/>
</dbReference>
<dbReference type="AlphaFoldDB" id="A0A5C5XHH2"/>
<evidence type="ECO:0000256" key="7">
    <source>
        <dbReference type="ARBA" id="ARBA00022840"/>
    </source>
</evidence>
<keyword evidence="11" id="KW-0378">Hydrolase</keyword>
<comment type="caution">
    <text evidence="11">The sequence shown here is derived from an EMBL/GenBank/DDBJ whole genome shotgun (WGS) entry which is preliminary data.</text>
</comment>
<dbReference type="InterPro" id="IPR017871">
    <property type="entry name" value="ABC_transporter-like_CS"/>
</dbReference>
<dbReference type="InterPro" id="IPR050107">
    <property type="entry name" value="ABC_carbohydrate_import_ATPase"/>
</dbReference>
<evidence type="ECO:0000256" key="6">
    <source>
        <dbReference type="ARBA" id="ARBA00022741"/>
    </source>
</evidence>
<dbReference type="GO" id="GO:0005886">
    <property type="term" value="C:plasma membrane"/>
    <property type="evidence" value="ECO:0007669"/>
    <property type="project" value="UniProtKB-SubCell"/>
</dbReference>
<dbReference type="EMBL" id="SJPG01000001">
    <property type="protein sequence ID" value="TWT62138.1"/>
    <property type="molecule type" value="Genomic_DNA"/>
</dbReference>
<proteinExistence type="predicted"/>
<keyword evidence="3" id="KW-1003">Cell membrane</keyword>
<dbReference type="OrthoDB" id="9771863at2"/>
<evidence type="ECO:0000256" key="4">
    <source>
        <dbReference type="ARBA" id="ARBA00022597"/>
    </source>
</evidence>
<keyword evidence="6" id="KW-0547">Nucleotide-binding</keyword>
<dbReference type="FunFam" id="3.40.50.300:FF:000127">
    <property type="entry name" value="Ribose import ATP-binding protein RbsA"/>
    <property type="match status" value="1"/>
</dbReference>
<keyword evidence="4" id="KW-0762">Sugar transport</keyword>
<evidence type="ECO:0000313" key="11">
    <source>
        <dbReference type="EMBL" id="TWT62138.1"/>
    </source>
</evidence>
<dbReference type="SMART" id="SM00382">
    <property type="entry name" value="AAA"/>
    <property type="match status" value="2"/>
</dbReference>